<evidence type="ECO:0000313" key="2">
    <source>
        <dbReference type="EMBL" id="OJT11269.1"/>
    </source>
</evidence>
<accession>A0A1M2VUH9</accession>
<dbReference type="OMA" id="NSTWHEG"/>
<evidence type="ECO:0000313" key="3">
    <source>
        <dbReference type="Proteomes" id="UP000184267"/>
    </source>
</evidence>
<sequence length="140" mass="14830">MHPLLSTPLSRPLAILALIVLQVSATLAAGTRKNVTVDDTNGSSTGVQIAYSPPGAWSVGQNCTACQAKLDKNQAFDGSWHDVSFISDNPPPTPISASLTFDGVGVYAFCVITRSNSDPNGNWDLSFLIDGEQSGTFRRC</sequence>
<comment type="caution">
    <text evidence="2">The sequence shown here is derived from an EMBL/GenBank/DDBJ whole genome shotgun (WGS) entry which is preliminary data.</text>
</comment>
<keyword evidence="3" id="KW-1185">Reference proteome</keyword>
<dbReference type="EMBL" id="MNAD01000664">
    <property type="protein sequence ID" value="OJT11269.1"/>
    <property type="molecule type" value="Genomic_DNA"/>
</dbReference>
<name>A0A1M2VUH9_TRAPU</name>
<proteinExistence type="predicted"/>
<evidence type="ECO:0000256" key="1">
    <source>
        <dbReference type="SAM" id="SignalP"/>
    </source>
</evidence>
<protein>
    <submittedName>
        <fullName evidence="2">Uncharacterized protein</fullName>
    </submittedName>
</protein>
<keyword evidence="1" id="KW-0732">Signal</keyword>
<dbReference type="STRING" id="154538.A0A1M2VUH9"/>
<dbReference type="Proteomes" id="UP000184267">
    <property type="component" value="Unassembled WGS sequence"/>
</dbReference>
<reference evidence="2 3" key="1">
    <citation type="submission" date="2016-10" db="EMBL/GenBank/DDBJ databases">
        <title>Genome sequence of the basidiomycete white-rot fungus Trametes pubescens.</title>
        <authorList>
            <person name="Makela M.R."/>
            <person name="Granchi Z."/>
            <person name="Peng M."/>
            <person name="De Vries R.P."/>
            <person name="Grigoriev I."/>
            <person name="Riley R."/>
            <person name="Hilden K."/>
        </authorList>
    </citation>
    <scope>NUCLEOTIDE SEQUENCE [LARGE SCALE GENOMIC DNA]</scope>
    <source>
        <strain evidence="2 3">FBCC735</strain>
    </source>
</reference>
<feature type="signal peptide" evidence="1">
    <location>
        <begin position="1"/>
        <end position="28"/>
    </location>
</feature>
<dbReference type="AlphaFoldDB" id="A0A1M2VUH9"/>
<gene>
    <name evidence="2" type="ORF">TRAPUB_12222</name>
</gene>
<dbReference type="OrthoDB" id="3245657at2759"/>
<feature type="chain" id="PRO_5009890644" evidence="1">
    <location>
        <begin position="29"/>
        <end position="140"/>
    </location>
</feature>
<organism evidence="2 3">
    <name type="scientific">Trametes pubescens</name>
    <name type="common">White-rot fungus</name>
    <dbReference type="NCBI Taxonomy" id="154538"/>
    <lineage>
        <taxon>Eukaryota</taxon>
        <taxon>Fungi</taxon>
        <taxon>Dikarya</taxon>
        <taxon>Basidiomycota</taxon>
        <taxon>Agaricomycotina</taxon>
        <taxon>Agaricomycetes</taxon>
        <taxon>Polyporales</taxon>
        <taxon>Polyporaceae</taxon>
        <taxon>Trametes</taxon>
    </lineage>
</organism>